<protein>
    <submittedName>
        <fullName evidence="2">Uncharacterized protein</fullName>
    </submittedName>
</protein>
<dbReference type="PROSITE" id="PS00079">
    <property type="entry name" value="MULTICOPPER_OXIDASE1"/>
    <property type="match status" value="1"/>
</dbReference>
<gene>
    <name evidence="2" type="ORF">F0P96_09790</name>
</gene>
<dbReference type="AlphaFoldDB" id="A0A7L4ZYQ4"/>
<proteinExistence type="predicted"/>
<evidence type="ECO:0000313" key="3">
    <source>
        <dbReference type="Proteomes" id="UP000326380"/>
    </source>
</evidence>
<sequence length="398" mass="45807">MQDSTTPKWLRNLQESSWELEFLLSGGAIFTLIQASGFFTDLVQSLQITAWLTGTHIYLLLGVLGIQVLTMGFGLHLLLRALWVALVCVTYLYPDGARPEGVRWRRPFRAQAPDSTYFHDLLIRLNRVCATVMFLAITSTLLLGGIIIILVVLATLPSILLNIVWSPWYDWYTVTLLLFVLLYIVDIVLFGALRRTPGLVWLVFPAFWLFDRLSLRVVLQPGLWLFSSHVPRLRLAGLLAAFLSVALAYSYALIYQDLHLPNLFDRRIYRNQLAPGPALNYRFYLDELNGQRVYSAALPSRYIDKPFLEVFMIYRKQYELDIKSTDSVNYISDLLLLRIDDSLYRRVQWYPTYKQANDQMGMTAVLPIGQLKVGPHRLLIGSRADTSRHLLIPFWKTE</sequence>
<name>A0A7L4ZYQ4_9BACT</name>
<reference evidence="2 3" key="1">
    <citation type="submission" date="2019-09" db="EMBL/GenBank/DDBJ databases">
        <title>Genome sequence of Hymenobacter sp. M3.</title>
        <authorList>
            <person name="Srinivasan S."/>
        </authorList>
    </citation>
    <scope>NUCLEOTIDE SEQUENCE [LARGE SCALE GENOMIC DNA]</scope>
    <source>
        <strain evidence="2 3">M3</strain>
    </source>
</reference>
<dbReference type="Proteomes" id="UP000326380">
    <property type="component" value="Unassembled WGS sequence"/>
</dbReference>
<keyword evidence="3" id="KW-1185">Reference proteome</keyword>
<evidence type="ECO:0000313" key="2">
    <source>
        <dbReference type="EMBL" id="KAA9333260.1"/>
    </source>
</evidence>
<dbReference type="GO" id="GO:0046872">
    <property type="term" value="F:metal ion binding"/>
    <property type="evidence" value="ECO:0007669"/>
    <property type="project" value="UniProtKB-KW"/>
</dbReference>
<accession>A0A7L4ZYQ4</accession>
<organism evidence="2 3">
    <name type="scientific">Hymenobacter busanensis</name>
    <dbReference type="NCBI Taxonomy" id="2607656"/>
    <lineage>
        <taxon>Bacteria</taxon>
        <taxon>Pseudomonadati</taxon>
        <taxon>Bacteroidota</taxon>
        <taxon>Cytophagia</taxon>
        <taxon>Cytophagales</taxon>
        <taxon>Hymenobacteraceae</taxon>
        <taxon>Hymenobacter</taxon>
    </lineage>
</organism>
<dbReference type="InterPro" id="IPR033138">
    <property type="entry name" value="Cu_oxidase_CS"/>
</dbReference>
<comment type="caution">
    <text evidence="2">The sequence shown here is derived from an EMBL/GenBank/DDBJ whole genome shotgun (WGS) entry which is preliminary data.</text>
</comment>
<dbReference type="EMBL" id="VTWU01000003">
    <property type="protein sequence ID" value="KAA9333260.1"/>
    <property type="molecule type" value="Genomic_DNA"/>
</dbReference>
<evidence type="ECO:0000256" key="1">
    <source>
        <dbReference type="ARBA" id="ARBA00022723"/>
    </source>
</evidence>
<dbReference type="RefSeq" id="WP_151078681.1">
    <property type="nucleotide sequence ID" value="NZ_CP047647.1"/>
</dbReference>
<keyword evidence="1" id="KW-0479">Metal-binding</keyword>